<evidence type="ECO:0000256" key="6">
    <source>
        <dbReference type="SAM" id="Phobius"/>
    </source>
</evidence>
<feature type="transmembrane region" description="Helical" evidence="6">
    <location>
        <begin position="256"/>
        <end position="275"/>
    </location>
</feature>
<evidence type="ECO:0000256" key="1">
    <source>
        <dbReference type="ARBA" id="ARBA00004651"/>
    </source>
</evidence>
<dbReference type="SUPFAM" id="SSF103473">
    <property type="entry name" value="MFS general substrate transporter"/>
    <property type="match status" value="1"/>
</dbReference>
<dbReference type="Gene3D" id="1.20.1250.20">
    <property type="entry name" value="MFS general substrate transporter like domains"/>
    <property type="match status" value="1"/>
</dbReference>
<feature type="transmembrane region" description="Helical" evidence="6">
    <location>
        <begin position="372"/>
        <end position="391"/>
    </location>
</feature>
<evidence type="ECO:0000256" key="5">
    <source>
        <dbReference type="ARBA" id="ARBA00023136"/>
    </source>
</evidence>
<feature type="transmembrane region" description="Helical" evidence="6">
    <location>
        <begin position="311"/>
        <end position="329"/>
    </location>
</feature>
<protein>
    <submittedName>
        <fullName evidence="8">Putative MFS family arabinose efflux permease</fullName>
    </submittedName>
</protein>
<feature type="domain" description="Major facilitator superfamily (MFS) profile" evidence="7">
    <location>
        <begin position="1"/>
        <end position="395"/>
    </location>
</feature>
<dbReference type="Proteomes" id="UP000294746">
    <property type="component" value="Unassembled WGS sequence"/>
</dbReference>
<dbReference type="PANTHER" id="PTHR23530:SF1">
    <property type="entry name" value="PERMEASE, MAJOR FACILITATOR SUPERFAMILY-RELATED"/>
    <property type="match status" value="1"/>
</dbReference>
<organism evidence="8 9">
    <name type="scientific">Baia soyae</name>
    <dbReference type="NCBI Taxonomy" id="1544746"/>
    <lineage>
        <taxon>Bacteria</taxon>
        <taxon>Bacillati</taxon>
        <taxon>Bacillota</taxon>
        <taxon>Bacilli</taxon>
        <taxon>Bacillales</taxon>
        <taxon>Thermoactinomycetaceae</taxon>
        <taxon>Baia</taxon>
    </lineage>
</organism>
<feature type="transmembrane region" description="Helical" evidence="6">
    <location>
        <begin position="138"/>
        <end position="157"/>
    </location>
</feature>
<keyword evidence="3 6" id="KW-0812">Transmembrane</keyword>
<feature type="transmembrane region" description="Helical" evidence="6">
    <location>
        <begin position="9"/>
        <end position="31"/>
    </location>
</feature>
<dbReference type="RefSeq" id="WP_131848991.1">
    <property type="nucleotide sequence ID" value="NZ_SLXV01000022.1"/>
</dbReference>
<keyword evidence="4 6" id="KW-1133">Transmembrane helix</keyword>
<dbReference type="PANTHER" id="PTHR23530">
    <property type="entry name" value="TRANSPORT PROTEIN-RELATED"/>
    <property type="match status" value="1"/>
</dbReference>
<dbReference type="InterPro" id="IPR036259">
    <property type="entry name" value="MFS_trans_sf"/>
</dbReference>
<evidence type="ECO:0000256" key="2">
    <source>
        <dbReference type="ARBA" id="ARBA00022448"/>
    </source>
</evidence>
<feature type="transmembrane region" description="Helical" evidence="6">
    <location>
        <begin position="71"/>
        <end position="90"/>
    </location>
</feature>
<dbReference type="Pfam" id="PF07690">
    <property type="entry name" value="MFS_1"/>
    <property type="match status" value="1"/>
</dbReference>
<dbReference type="InterPro" id="IPR020846">
    <property type="entry name" value="MFS_dom"/>
</dbReference>
<evidence type="ECO:0000256" key="3">
    <source>
        <dbReference type="ARBA" id="ARBA00022692"/>
    </source>
</evidence>
<keyword evidence="2" id="KW-0813">Transport</keyword>
<dbReference type="PROSITE" id="PS50850">
    <property type="entry name" value="MFS"/>
    <property type="match status" value="1"/>
</dbReference>
<dbReference type="OrthoDB" id="9816124at2"/>
<dbReference type="InterPro" id="IPR053160">
    <property type="entry name" value="MFS_DHA3_Transporter"/>
</dbReference>
<feature type="transmembrane region" description="Helical" evidence="6">
    <location>
        <begin position="43"/>
        <end position="64"/>
    </location>
</feature>
<keyword evidence="9" id="KW-1185">Reference proteome</keyword>
<evidence type="ECO:0000256" key="4">
    <source>
        <dbReference type="ARBA" id="ARBA00022989"/>
    </source>
</evidence>
<reference evidence="8 9" key="1">
    <citation type="submission" date="2019-03" db="EMBL/GenBank/DDBJ databases">
        <title>Genomic Encyclopedia of Type Strains, Phase IV (KMG-IV): sequencing the most valuable type-strain genomes for metagenomic binning, comparative biology and taxonomic classification.</title>
        <authorList>
            <person name="Goeker M."/>
        </authorList>
    </citation>
    <scope>NUCLEOTIDE SEQUENCE [LARGE SCALE GENOMIC DNA]</scope>
    <source>
        <strain evidence="8 9">DSM 46831</strain>
    </source>
</reference>
<comment type="subcellular location">
    <subcellularLocation>
        <location evidence="1">Cell membrane</location>
        <topology evidence="1">Multi-pass membrane protein</topology>
    </subcellularLocation>
</comment>
<evidence type="ECO:0000313" key="9">
    <source>
        <dbReference type="Proteomes" id="UP000294746"/>
    </source>
</evidence>
<dbReference type="AlphaFoldDB" id="A0A4R2RV07"/>
<gene>
    <name evidence="8" type="ORF">EDD57_12222</name>
</gene>
<feature type="transmembrane region" description="Helical" evidence="6">
    <location>
        <begin position="287"/>
        <end position="305"/>
    </location>
</feature>
<feature type="transmembrane region" description="Helical" evidence="6">
    <location>
        <begin position="96"/>
        <end position="117"/>
    </location>
</feature>
<name>A0A4R2RV07_9BACL</name>
<feature type="transmembrane region" description="Helical" evidence="6">
    <location>
        <begin position="341"/>
        <end position="360"/>
    </location>
</feature>
<proteinExistence type="predicted"/>
<evidence type="ECO:0000259" key="7">
    <source>
        <dbReference type="PROSITE" id="PS50850"/>
    </source>
</evidence>
<comment type="caution">
    <text evidence="8">The sequence shown here is derived from an EMBL/GenBank/DDBJ whole genome shotgun (WGS) entry which is preliminary data.</text>
</comment>
<dbReference type="InterPro" id="IPR011701">
    <property type="entry name" value="MFS"/>
</dbReference>
<dbReference type="EMBL" id="SLXV01000022">
    <property type="protein sequence ID" value="TCP66517.1"/>
    <property type="molecule type" value="Genomic_DNA"/>
</dbReference>
<feature type="transmembrane region" description="Helical" evidence="6">
    <location>
        <begin position="216"/>
        <end position="236"/>
    </location>
</feature>
<evidence type="ECO:0000313" key="8">
    <source>
        <dbReference type="EMBL" id="TCP66517.1"/>
    </source>
</evidence>
<accession>A0A4R2RV07</accession>
<sequence length="413" mass="45536">MEKRWNRVYLFLLMNSVFMSLLFYTSISTFFMQSKGLNLTQIFALESVLAIVLFLCDIPASIWADQINRKIVLIIGNGLAVAGAFTMALASDYWHFILSFTFDGISIAMLSGVQSAYVYDELVKSGRDQDATRIYSRFHIATTLAALVAPIMGSYIASTKMDYALPIWISAFALTIGWVFTFFLPSQFPAKPDEVQEGESMTATGWKILKKSAIHIWKTPSLIFFALSGPAVWVISNSIHYLNQILFKRLDVAVTYFGLIMAIATLISLLGSWGAEYSQKKLGSIRSILLCSVLLAGSFFAMVWIHNVVLLTIAIGILLGSVALRAPIMSSASNALVPSEIRATTLSLLTLIGTLFTVLLNPAIGYVSDLNLNYALILCGVTILVLTFAYYPKLRKIGLGEERESEESKVESA</sequence>
<keyword evidence="5 6" id="KW-0472">Membrane</keyword>
<dbReference type="GO" id="GO:0005886">
    <property type="term" value="C:plasma membrane"/>
    <property type="evidence" value="ECO:0007669"/>
    <property type="project" value="UniProtKB-SubCell"/>
</dbReference>
<feature type="transmembrane region" description="Helical" evidence="6">
    <location>
        <begin position="163"/>
        <end position="184"/>
    </location>
</feature>
<dbReference type="GO" id="GO:0022857">
    <property type="term" value="F:transmembrane transporter activity"/>
    <property type="evidence" value="ECO:0007669"/>
    <property type="project" value="InterPro"/>
</dbReference>